<evidence type="ECO:0000313" key="2">
    <source>
        <dbReference type="EMBL" id="CAG7653223.1"/>
    </source>
</evidence>
<dbReference type="RefSeq" id="WP_218096363.1">
    <property type="nucleotide sequence ID" value="NZ_CAJVAS010000091.1"/>
</dbReference>
<evidence type="ECO:0000256" key="1">
    <source>
        <dbReference type="SAM" id="SignalP"/>
    </source>
</evidence>
<reference evidence="2" key="1">
    <citation type="submission" date="2021-06" db="EMBL/GenBank/DDBJ databases">
        <authorList>
            <person name="Criscuolo A."/>
        </authorList>
    </citation>
    <scope>NUCLEOTIDE SEQUENCE</scope>
    <source>
        <strain evidence="2">CIP111600</strain>
    </source>
</reference>
<gene>
    <name evidence="2" type="ORF">PAESOLCIP111_06724</name>
</gene>
<dbReference type="AlphaFoldDB" id="A0A916K9Q4"/>
<organism evidence="2 3">
    <name type="scientific">Paenibacillus solanacearum</name>
    <dbReference type="NCBI Taxonomy" id="2048548"/>
    <lineage>
        <taxon>Bacteria</taxon>
        <taxon>Bacillati</taxon>
        <taxon>Bacillota</taxon>
        <taxon>Bacilli</taxon>
        <taxon>Bacillales</taxon>
        <taxon>Paenibacillaceae</taxon>
        <taxon>Paenibacillus</taxon>
    </lineage>
</organism>
<accession>A0A916K9Q4</accession>
<proteinExistence type="predicted"/>
<evidence type="ECO:0000313" key="3">
    <source>
        <dbReference type="Proteomes" id="UP000693672"/>
    </source>
</evidence>
<dbReference type="Proteomes" id="UP000693672">
    <property type="component" value="Unassembled WGS sequence"/>
</dbReference>
<name>A0A916K9Q4_9BACL</name>
<sequence length="185" mass="20209">MKLKKAALVLASVAMLTFGVQNASATEVSTMSTNITEWEISNGASNSDFNAPERFLRSTLFPVPGPGIPGYTDQQLEAINPIGYNKLGKLNGAVDHDYYLLTVPSSAVYPGSFVIVTLVSPTGYKYELNLTTESGSPIYPKEWLVDDNQVAQVKIPTEYNQRIKLHVSTFSSTVSQDYYQLSISG</sequence>
<feature type="signal peptide" evidence="1">
    <location>
        <begin position="1"/>
        <end position="25"/>
    </location>
</feature>
<dbReference type="EMBL" id="CAJVAS010000091">
    <property type="protein sequence ID" value="CAG7653223.1"/>
    <property type="molecule type" value="Genomic_DNA"/>
</dbReference>
<comment type="caution">
    <text evidence="2">The sequence shown here is derived from an EMBL/GenBank/DDBJ whole genome shotgun (WGS) entry which is preliminary data.</text>
</comment>
<feature type="chain" id="PRO_5036838391" evidence="1">
    <location>
        <begin position="26"/>
        <end position="185"/>
    </location>
</feature>
<keyword evidence="1" id="KW-0732">Signal</keyword>
<protein>
    <submittedName>
        <fullName evidence="2">Uncharacterized protein</fullName>
    </submittedName>
</protein>
<keyword evidence="3" id="KW-1185">Reference proteome</keyword>